<keyword evidence="7" id="KW-1185">Reference proteome</keyword>
<proteinExistence type="inferred from homology"/>
<dbReference type="SUPFAM" id="SSF53850">
    <property type="entry name" value="Periplasmic binding protein-like II"/>
    <property type="match status" value="1"/>
</dbReference>
<dbReference type="InterPro" id="IPR005119">
    <property type="entry name" value="LysR_subst-bd"/>
</dbReference>
<feature type="domain" description="HTH lysR-type" evidence="5">
    <location>
        <begin position="11"/>
        <end position="68"/>
    </location>
</feature>
<sequence>MKGMHYFIMQLSWDHCRSFLAVLAEGSLSAAARKLQLTQPTLGRHVAELEQTLGVALFTRSQSGLQPTEAALELRPHAEAMAAAAETLLRTASGEAADDRGTVRITASEIVGTEVLPPILARFTRRHPRIALELVVSNANDNLLRRQSDIAVRMATPAQDALVQRRIGTIAVGLHARRDYLDAHGTPQRLADLVGHTLIGFDTETPAVRAAQQSGLLPDRQAFRLRTDSDVAQLQMIRAGIGIGACQAPIARRDPELVRVLPEAFDFPLECWLAMHEDLKTVLRMRLVFDHLGEELAAYVKGRAD</sequence>
<dbReference type="InterPro" id="IPR058163">
    <property type="entry name" value="LysR-type_TF_proteobact-type"/>
</dbReference>
<comment type="similarity">
    <text evidence="1">Belongs to the LysR transcriptional regulatory family.</text>
</comment>
<dbReference type="InterPro" id="IPR036388">
    <property type="entry name" value="WH-like_DNA-bd_sf"/>
</dbReference>
<reference evidence="6 7" key="1">
    <citation type="submission" date="2016-11" db="EMBL/GenBank/DDBJ databases">
        <authorList>
            <person name="Jaros S."/>
            <person name="Januszkiewicz K."/>
            <person name="Wedrychowicz H."/>
        </authorList>
    </citation>
    <scope>NUCLEOTIDE SEQUENCE [LARGE SCALE GENOMIC DNA]</scope>
    <source>
        <strain evidence="6 7">DSM 19436</strain>
    </source>
</reference>
<evidence type="ECO:0000256" key="3">
    <source>
        <dbReference type="ARBA" id="ARBA00023125"/>
    </source>
</evidence>
<evidence type="ECO:0000256" key="1">
    <source>
        <dbReference type="ARBA" id="ARBA00009437"/>
    </source>
</evidence>
<dbReference type="STRING" id="1122133.SAMN02745157_4786"/>
<dbReference type="Gene3D" id="3.40.190.290">
    <property type="match status" value="1"/>
</dbReference>
<keyword evidence="4" id="KW-0804">Transcription</keyword>
<evidence type="ECO:0000256" key="4">
    <source>
        <dbReference type="ARBA" id="ARBA00023163"/>
    </source>
</evidence>
<keyword evidence="3" id="KW-0238">DNA-binding</keyword>
<dbReference type="Proteomes" id="UP000184485">
    <property type="component" value="Unassembled WGS sequence"/>
</dbReference>
<evidence type="ECO:0000313" key="6">
    <source>
        <dbReference type="EMBL" id="SHG76650.1"/>
    </source>
</evidence>
<dbReference type="EMBL" id="FQUP01000007">
    <property type="protein sequence ID" value="SHG76650.1"/>
    <property type="molecule type" value="Genomic_DNA"/>
</dbReference>
<evidence type="ECO:0000259" key="5">
    <source>
        <dbReference type="PROSITE" id="PS50931"/>
    </source>
</evidence>
<dbReference type="PROSITE" id="PS50931">
    <property type="entry name" value="HTH_LYSR"/>
    <property type="match status" value="1"/>
</dbReference>
<name>A0A1M5MH61_9HYPH</name>
<dbReference type="AlphaFoldDB" id="A0A1M5MH61"/>
<dbReference type="Pfam" id="PF03466">
    <property type="entry name" value="LysR_substrate"/>
    <property type="match status" value="1"/>
</dbReference>
<dbReference type="PANTHER" id="PTHR30537:SF3">
    <property type="entry name" value="TRANSCRIPTIONAL REGULATORY PROTEIN"/>
    <property type="match status" value="1"/>
</dbReference>
<dbReference type="InterPro" id="IPR000847">
    <property type="entry name" value="LysR_HTH_N"/>
</dbReference>
<dbReference type="PANTHER" id="PTHR30537">
    <property type="entry name" value="HTH-TYPE TRANSCRIPTIONAL REGULATOR"/>
    <property type="match status" value="1"/>
</dbReference>
<gene>
    <name evidence="6" type="ORF">SAMN02745157_4786</name>
</gene>
<dbReference type="GO" id="GO:0003700">
    <property type="term" value="F:DNA-binding transcription factor activity"/>
    <property type="evidence" value="ECO:0007669"/>
    <property type="project" value="InterPro"/>
</dbReference>
<evidence type="ECO:0000256" key="2">
    <source>
        <dbReference type="ARBA" id="ARBA00023015"/>
    </source>
</evidence>
<dbReference type="PRINTS" id="PR00039">
    <property type="entry name" value="HTHLYSR"/>
</dbReference>
<accession>A0A1M5MH61</accession>
<dbReference type="Gene3D" id="1.10.10.10">
    <property type="entry name" value="Winged helix-like DNA-binding domain superfamily/Winged helix DNA-binding domain"/>
    <property type="match status" value="1"/>
</dbReference>
<dbReference type="SUPFAM" id="SSF46785">
    <property type="entry name" value="Winged helix' DNA-binding domain"/>
    <property type="match status" value="1"/>
</dbReference>
<dbReference type="InterPro" id="IPR036390">
    <property type="entry name" value="WH_DNA-bd_sf"/>
</dbReference>
<dbReference type="GO" id="GO:0006351">
    <property type="term" value="P:DNA-templated transcription"/>
    <property type="evidence" value="ECO:0007669"/>
    <property type="project" value="TreeGrafter"/>
</dbReference>
<organism evidence="6 7">
    <name type="scientific">Kaistia soli DSM 19436</name>
    <dbReference type="NCBI Taxonomy" id="1122133"/>
    <lineage>
        <taxon>Bacteria</taxon>
        <taxon>Pseudomonadati</taxon>
        <taxon>Pseudomonadota</taxon>
        <taxon>Alphaproteobacteria</taxon>
        <taxon>Hyphomicrobiales</taxon>
        <taxon>Kaistiaceae</taxon>
        <taxon>Kaistia</taxon>
    </lineage>
</organism>
<dbReference type="Pfam" id="PF00126">
    <property type="entry name" value="HTH_1"/>
    <property type="match status" value="1"/>
</dbReference>
<keyword evidence="2" id="KW-0805">Transcription regulation</keyword>
<dbReference type="GO" id="GO:0043565">
    <property type="term" value="F:sequence-specific DNA binding"/>
    <property type="evidence" value="ECO:0007669"/>
    <property type="project" value="TreeGrafter"/>
</dbReference>
<protein>
    <submittedName>
        <fullName evidence="6">Transcriptional regulator, LysR family</fullName>
    </submittedName>
</protein>
<evidence type="ECO:0000313" key="7">
    <source>
        <dbReference type="Proteomes" id="UP000184485"/>
    </source>
</evidence>